<dbReference type="AlphaFoldDB" id="A8F3I9"/>
<keyword evidence="6" id="KW-0997">Cell inner membrane</keyword>
<dbReference type="GO" id="GO:0050380">
    <property type="term" value="F:undecaprenyl-diphosphatase activity"/>
    <property type="evidence" value="ECO:0007669"/>
    <property type="project" value="UniProtKB-EC"/>
</dbReference>
<dbReference type="EMBL" id="CP000812">
    <property type="protein sequence ID" value="ABV32723.1"/>
    <property type="molecule type" value="Genomic_DNA"/>
</dbReference>
<accession>A8F3I9</accession>
<dbReference type="InterPro" id="IPR003824">
    <property type="entry name" value="UppP"/>
</dbReference>
<keyword evidence="7 15" id="KW-0812">Transmembrane</keyword>
<dbReference type="EC" id="3.6.1.27" evidence="3"/>
<keyword evidence="8" id="KW-0378">Hydrolase</keyword>
<evidence type="ECO:0000256" key="5">
    <source>
        <dbReference type="ARBA" id="ARBA00022475"/>
    </source>
</evidence>
<keyword evidence="9 15" id="KW-1133">Transmembrane helix</keyword>
<protein>
    <recommendedName>
        <fullName evidence="4">Undecaprenyl-diphosphatase</fullName>
        <ecNumber evidence="3">3.6.1.27</ecNumber>
    </recommendedName>
    <alternativeName>
        <fullName evidence="13">Bacitracin resistance protein</fullName>
    </alternativeName>
    <alternativeName>
        <fullName evidence="12">Undecaprenyl pyrophosphate phosphatase</fullName>
    </alternativeName>
</protein>
<feature type="transmembrane region" description="Helical" evidence="15">
    <location>
        <begin position="98"/>
        <end position="116"/>
    </location>
</feature>
<proteinExistence type="inferred from homology"/>
<dbReference type="PANTHER" id="PTHR30622:SF4">
    <property type="entry name" value="UNDECAPRENYL-DIPHOSPHATASE"/>
    <property type="match status" value="1"/>
</dbReference>
<dbReference type="Pfam" id="PF02673">
    <property type="entry name" value="BacA"/>
    <property type="match status" value="1"/>
</dbReference>
<feature type="transmembrane region" description="Helical" evidence="15">
    <location>
        <begin position="68"/>
        <end position="86"/>
    </location>
</feature>
<dbReference type="GO" id="GO:0005886">
    <property type="term" value="C:plasma membrane"/>
    <property type="evidence" value="ECO:0007669"/>
    <property type="project" value="UniProtKB-SubCell"/>
</dbReference>
<feature type="transmembrane region" description="Helical" evidence="15">
    <location>
        <begin position="38"/>
        <end position="56"/>
    </location>
</feature>
<gene>
    <name evidence="16" type="ordered locus">Tlet_0153</name>
</gene>
<reference evidence="16 17" key="1">
    <citation type="submission" date="2007-08" db="EMBL/GenBank/DDBJ databases">
        <title>Complete sequence of Thermotoga lettingae TMO.</title>
        <authorList>
            <consortium name="US DOE Joint Genome Institute"/>
            <person name="Copeland A."/>
            <person name="Lucas S."/>
            <person name="Lapidus A."/>
            <person name="Barry K."/>
            <person name="Glavina del Rio T."/>
            <person name="Dalin E."/>
            <person name="Tice H."/>
            <person name="Pitluck S."/>
            <person name="Foster B."/>
            <person name="Bruce D."/>
            <person name="Schmutz J."/>
            <person name="Larimer F."/>
            <person name="Land M."/>
            <person name="Hauser L."/>
            <person name="Kyrpides N."/>
            <person name="Mikhailova N."/>
            <person name="Nelson K."/>
            <person name="Gogarten J.P."/>
            <person name="Noll K."/>
            <person name="Richardson P."/>
        </authorList>
    </citation>
    <scope>NUCLEOTIDE SEQUENCE [LARGE SCALE GENOMIC DNA]</scope>
    <source>
        <strain evidence="17">ATCC BAA-301 / DSM 14385 / NBRC 107922 / TMO</strain>
    </source>
</reference>
<evidence type="ECO:0000256" key="9">
    <source>
        <dbReference type="ARBA" id="ARBA00022989"/>
    </source>
</evidence>
<dbReference type="Proteomes" id="UP000002016">
    <property type="component" value="Chromosome"/>
</dbReference>
<sequence length="208" mass="22732" precursor="true">MKTDINIAFAAMLHLGTLAAVFIFAIYSIIRALKNIKIIFNLFISTLPAALIGITFENKIEQTFSNIELLPIFFCTTSLLLMLSSSKNGEKTLEQMSFIDALFIGLFQALAILPGISRSGSTIAGALLLGFKREDSLSYSFLLALPVTAGAGLMKISEMRMSQIHLALTAFVVGIIALFILKKSVLTGKLKLFSYYCLLAGFLSFLVR</sequence>
<keyword evidence="10 15" id="KW-0472">Membrane</keyword>
<dbReference type="KEGG" id="tle:Tlet_0153"/>
<evidence type="ECO:0000256" key="15">
    <source>
        <dbReference type="SAM" id="Phobius"/>
    </source>
</evidence>
<dbReference type="HOGENOM" id="CLU_060296_1_2_0"/>
<evidence type="ECO:0000256" key="13">
    <source>
        <dbReference type="ARBA" id="ARBA00032932"/>
    </source>
</evidence>
<name>A8F3I9_PSELT</name>
<organism evidence="16 17">
    <name type="scientific">Pseudothermotoga lettingae (strain ATCC BAA-301 / DSM 14385 / NBRC 107922 / TMO)</name>
    <name type="common">Thermotoga lettingae</name>
    <dbReference type="NCBI Taxonomy" id="416591"/>
    <lineage>
        <taxon>Bacteria</taxon>
        <taxon>Thermotogati</taxon>
        <taxon>Thermotogota</taxon>
        <taxon>Thermotogae</taxon>
        <taxon>Thermotogales</taxon>
        <taxon>Thermotogaceae</taxon>
        <taxon>Pseudothermotoga</taxon>
    </lineage>
</organism>
<evidence type="ECO:0000256" key="8">
    <source>
        <dbReference type="ARBA" id="ARBA00022801"/>
    </source>
</evidence>
<evidence type="ECO:0000256" key="6">
    <source>
        <dbReference type="ARBA" id="ARBA00022519"/>
    </source>
</evidence>
<evidence type="ECO:0000256" key="11">
    <source>
        <dbReference type="ARBA" id="ARBA00023251"/>
    </source>
</evidence>
<evidence type="ECO:0000256" key="2">
    <source>
        <dbReference type="ARBA" id="ARBA00010621"/>
    </source>
</evidence>
<evidence type="ECO:0000313" key="16">
    <source>
        <dbReference type="EMBL" id="ABV32723.1"/>
    </source>
</evidence>
<feature type="transmembrane region" description="Helical" evidence="15">
    <location>
        <begin position="6"/>
        <end position="26"/>
    </location>
</feature>
<reference evidence="16 17" key="2">
    <citation type="journal article" date="2009" name="Proc. Natl. Acad. Sci. U.S.A.">
        <title>On the chimeric nature, thermophilic origin, and phylogenetic placement of the Thermotogales.</title>
        <authorList>
            <person name="Zhaxybayeva O."/>
            <person name="Swithers K.S."/>
            <person name="Lapierre P."/>
            <person name="Fournier G.P."/>
            <person name="Bickhart D.M."/>
            <person name="DeBoy R.T."/>
            <person name="Nelson K.E."/>
            <person name="Nesbo C.L."/>
            <person name="Doolittle W.F."/>
            <person name="Gogarten J.P."/>
            <person name="Noll K.M."/>
        </authorList>
    </citation>
    <scope>NUCLEOTIDE SEQUENCE [LARGE SCALE GENOMIC DNA]</scope>
    <source>
        <strain evidence="17">ATCC BAA-301 / DSM 14385 / NBRC 107922 / TMO</strain>
    </source>
</reference>
<evidence type="ECO:0000256" key="14">
    <source>
        <dbReference type="ARBA" id="ARBA00047594"/>
    </source>
</evidence>
<dbReference type="STRING" id="416591.Tlet_0153"/>
<comment type="catalytic activity">
    <reaction evidence="14">
        <text>di-trans,octa-cis-undecaprenyl diphosphate + H2O = di-trans,octa-cis-undecaprenyl phosphate + phosphate + H(+)</text>
        <dbReference type="Rhea" id="RHEA:28094"/>
        <dbReference type="ChEBI" id="CHEBI:15377"/>
        <dbReference type="ChEBI" id="CHEBI:15378"/>
        <dbReference type="ChEBI" id="CHEBI:43474"/>
        <dbReference type="ChEBI" id="CHEBI:58405"/>
        <dbReference type="ChEBI" id="CHEBI:60392"/>
        <dbReference type="EC" id="3.6.1.27"/>
    </reaction>
</comment>
<keyword evidence="5" id="KW-1003">Cell membrane</keyword>
<evidence type="ECO:0000313" key="17">
    <source>
        <dbReference type="Proteomes" id="UP000002016"/>
    </source>
</evidence>
<feature type="transmembrane region" description="Helical" evidence="15">
    <location>
        <begin position="136"/>
        <end position="154"/>
    </location>
</feature>
<evidence type="ECO:0000256" key="12">
    <source>
        <dbReference type="ARBA" id="ARBA00032707"/>
    </source>
</evidence>
<feature type="transmembrane region" description="Helical" evidence="15">
    <location>
        <begin position="166"/>
        <end position="186"/>
    </location>
</feature>
<dbReference type="eggNOG" id="COG1968">
    <property type="taxonomic scope" value="Bacteria"/>
</dbReference>
<evidence type="ECO:0000256" key="4">
    <source>
        <dbReference type="ARBA" id="ARBA00021581"/>
    </source>
</evidence>
<comment type="similarity">
    <text evidence="2">Belongs to the UppP family.</text>
</comment>
<evidence type="ECO:0000256" key="7">
    <source>
        <dbReference type="ARBA" id="ARBA00022692"/>
    </source>
</evidence>
<keyword evidence="11" id="KW-0046">Antibiotic resistance</keyword>
<keyword evidence="17" id="KW-1185">Reference proteome</keyword>
<dbReference type="GO" id="GO:0046677">
    <property type="term" value="P:response to antibiotic"/>
    <property type="evidence" value="ECO:0007669"/>
    <property type="project" value="UniProtKB-KW"/>
</dbReference>
<feature type="transmembrane region" description="Helical" evidence="15">
    <location>
        <begin position="192"/>
        <end position="207"/>
    </location>
</feature>
<comment type="subcellular location">
    <subcellularLocation>
        <location evidence="1">Cell membrane</location>
        <topology evidence="1">Multi-pass membrane protein</topology>
    </subcellularLocation>
</comment>
<evidence type="ECO:0000256" key="10">
    <source>
        <dbReference type="ARBA" id="ARBA00023136"/>
    </source>
</evidence>
<dbReference type="PANTHER" id="PTHR30622">
    <property type="entry name" value="UNDECAPRENYL-DIPHOSPHATASE"/>
    <property type="match status" value="1"/>
</dbReference>
<evidence type="ECO:0000256" key="1">
    <source>
        <dbReference type="ARBA" id="ARBA00004651"/>
    </source>
</evidence>
<evidence type="ECO:0000256" key="3">
    <source>
        <dbReference type="ARBA" id="ARBA00012374"/>
    </source>
</evidence>